<dbReference type="AlphaFoldDB" id="A0A7N0V7R4"/>
<dbReference type="GO" id="GO:0003690">
    <property type="term" value="F:double-stranded DNA binding"/>
    <property type="evidence" value="ECO:0007669"/>
    <property type="project" value="TreeGrafter"/>
</dbReference>
<evidence type="ECO:0000256" key="3">
    <source>
        <dbReference type="ARBA" id="ARBA00022691"/>
    </source>
</evidence>
<reference evidence="6" key="1">
    <citation type="submission" date="2021-01" db="UniProtKB">
        <authorList>
            <consortium name="EnsemblPlants"/>
        </authorList>
    </citation>
    <scope>IDENTIFICATION</scope>
</reference>
<dbReference type="PROSITE" id="PS50868">
    <property type="entry name" value="POST_SET"/>
    <property type="match status" value="1"/>
</dbReference>
<evidence type="ECO:0000256" key="2">
    <source>
        <dbReference type="ARBA" id="ARBA00022679"/>
    </source>
</evidence>
<dbReference type="InterPro" id="IPR046341">
    <property type="entry name" value="SET_dom_sf"/>
</dbReference>
<dbReference type="InterPro" id="IPR001214">
    <property type="entry name" value="SET_dom"/>
</dbReference>
<protein>
    <recommendedName>
        <fullName evidence="8">SET domain-containing protein</fullName>
    </recommendedName>
</protein>
<dbReference type="PROSITE" id="PS50280">
    <property type="entry name" value="SET"/>
    <property type="match status" value="1"/>
</dbReference>
<dbReference type="GO" id="GO:0032259">
    <property type="term" value="P:methylation"/>
    <property type="evidence" value="ECO:0007669"/>
    <property type="project" value="UniProtKB-KW"/>
</dbReference>
<dbReference type="Gene3D" id="2.170.270.10">
    <property type="entry name" value="SET domain"/>
    <property type="match status" value="1"/>
</dbReference>
<dbReference type="InterPro" id="IPR051357">
    <property type="entry name" value="H3K9_HMTase_SUVAR3-9"/>
</dbReference>
<dbReference type="Gramene" id="Kaladp0101s0317.1.v1.1">
    <property type="protein sequence ID" value="Kaladp0101s0317.1.v1.1"/>
    <property type="gene ID" value="Kaladp0101s0317.v1.1"/>
</dbReference>
<evidence type="ECO:0000259" key="5">
    <source>
        <dbReference type="PROSITE" id="PS50868"/>
    </source>
</evidence>
<organism evidence="6 7">
    <name type="scientific">Kalanchoe fedtschenkoi</name>
    <name type="common">Lavender scallops</name>
    <name type="synonym">South American air plant</name>
    <dbReference type="NCBI Taxonomy" id="63787"/>
    <lineage>
        <taxon>Eukaryota</taxon>
        <taxon>Viridiplantae</taxon>
        <taxon>Streptophyta</taxon>
        <taxon>Embryophyta</taxon>
        <taxon>Tracheophyta</taxon>
        <taxon>Spermatophyta</taxon>
        <taxon>Magnoliopsida</taxon>
        <taxon>eudicotyledons</taxon>
        <taxon>Gunneridae</taxon>
        <taxon>Pentapetalae</taxon>
        <taxon>Saxifragales</taxon>
        <taxon>Crassulaceae</taxon>
        <taxon>Kalanchoe</taxon>
    </lineage>
</organism>
<dbReference type="SUPFAM" id="SSF82199">
    <property type="entry name" value="SET domain"/>
    <property type="match status" value="1"/>
</dbReference>
<evidence type="ECO:0000259" key="4">
    <source>
        <dbReference type="PROSITE" id="PS50280"/>
    </source>
</evidence>
<feature type="domain" description="Post-SET" evidence="5">
    <location>
        <begin position="124"/>
        <end position="140"/>
    </location>
</feature>
<keyword evidence="7" id="KW-1185">Reference proteome</keyword>
<evidence type="ECO:0000313" key="7">
    <source>
        <dbReference type="Proteomes" id="UP000594263"/>
    </source>
</evidence>
<evidence type="ECO:0008006" key="8">
    <source>
        <dbReference type="Google" id="ProtNLM"/>
    </source>
</evidence>
<keyword evidence="1" id="KW-0489">Methyltransferase</keyword>
<name>A0A7N0V7R4_KALFE</name>
<proteinExistence type="predicted"/>
<accession>A0A7N0V7R4</accession>
<dbReference type="InterPro" id="IPR003616">
    <property type="entry name" value="Post-SET_dom"/>
</dbReference>
<dbReference type="PANTHER" id="PTHR45660:SF73">
    <property type="entry name" value="HISTONE-LYSINE N-METHYLTRANSFERASE, H3 LYSINE-9 SPECIFIC SUVH1"/>
    <property type="match status" value="1"/>
</dbReference>
<sequence>MFDALRRRLCQVEEARDGPSGRVYTTAATILANCPDEPLDDEKAPDPLCISAKNYGNVSRFMNHSCWPNVFWQPIMYENNGESTLHIAFFARKNIPPMTELTYDYGISLTANHDTQGSSDVPRGRHECLCKSEKCKGYFG</sequence>
<dbReference type="OMA" id="FINHICA"/>
<feature type="domain" description="SET" evidence="4">
    <location>
        <begin position="10"/>
        <end position="106"/>
    </location>
</feature>
<dbReference type="EnsemblPlants" id="Kaladp0101s0317.1.v1.1">
    <property type="protein sequence ID" value="Kaladp0101s0317.1.v1.1"/>
    <property type="gene ID" value="Kaladp0101s0317.v1.1"/>
</dbReference>
<dbReference type="GO" id="GO:0008168">
    <property type="term" value="F:methyltransferase activity"/>
    <property type="evidence" value="ECO:0007669"/>
    <property type="project" value="UniProtKB-KW"/>
</dbReference>
<dbReference type="Pfam" id="PF00856">
    <property type="entry name" value="SET"/>
    <property type="match status" value="1"/>
</dbReference>
<evidence type="ECO:0000256" key="1">
    <source>
        <dbReference type="ARBA" id="ARBA00022603"/>
    </source>
</evidence>
<keyword evidence="2" id="KW-0808">Transferase</keyword>
<dbReference type="SMART" id="SM00317">
    <property type="entry name" value="SET"/>
    <property type="match status" value="1"/>
</dbReference>
<dbReference type="Proteomes" id="UP000594263">
    <property type="component" value="Unplaced"/>
</dbReference>
<dbReference type="PANTHER" id="PTHR45660">
    <property type="entry name" value="HISTONE-LYSINE N-METHYLTRANSFERASE SETMAR"/>
    <property type="match status" value="1"/>
</dbReference>
<evidence type="ECO:0000313" key="6">
    <source>
        <dbReference type="EnsemblPlants" id="Kaladp0101s0317.1.v1.1"/>
    </source>
</evidence>
<keyword evidence="3" id="KW-0949">S-adenosyl-L-methionine</keyword>